<dbReference type="CDD" id="cd14014">
    <property type="entry name" value="STKc_PknB_like"/>
    <property type="match status" value="1"/>
</dbReference>
<dbReference type="EC" id="2.7.11.1" evidence="8"/>
<dbReference type="Gene3D" id="3.30.200.20">
    <property type="entry name" value="Phosphorylase Kinase, domain 1"/>
    <property type="match status" value="1"/>
</dbReference>
<dbReference type="GO" id="GO:0005524">
    <property type="term" value="F:ATP binding"/>
    <property type="evidence" value="ECO:0007669"/>
    <property type="project" value="UniProtKB-UniRule"/>
</dbReference>
<dbReference type="InterPro" id="IPR011009">
    <property type="entry name" value="Kinase-like_dom_sf"/>
</dbReference>
<keyword evidence="2 5" id="KW-0547">Nucleotide-binding</keyword>
<accession>A0AAW9R368</accession>
<proteinExistence type="predicted"/>
<name>A0AAW9R368_9GAMM</name>
<dbReference type="GO" id="GO:0004674">
    <property type="term" value="F:protein serine/threonine kinase activity"/>
    <property type="evidence" value="ECO:0007669"/>
    <property type="project" value="UniProtKB-EC"/>
</dbReference>
<sequence length="811" mass="87806">MQDATLKLENDAESALLPAQVGPYRIIGLLGEGGMGRVYLARENHPPREVALKVVRGLSGNALARFRREIELLAQLEHPGIARLYAAGQDIIAGIPMPWLALELIRGQDLRAWAERTRPDLTARVRLLIAICRAVEHAHARGVVHRDLKPGNIMVDVGGQPKVLDFGVARLRDADEEMTQAGQVLGTVPYMSPEQLAGHNTRVDARSDVYALGVIAYELIGGSLPHPRLSTSTLFEAIDIVRREEPARLRRLAPQARGDLDKVVMKALASEPSRRYASAGGLADDLQRILGHRPVLARAPTLAYRASRFVRRHRVLTVAAGIVFVALATATLVSTLAARHARAALAEAQARTAELSAVNQFVEQMLTQADPELEGSPDMPLRQVLSGAAQTLDAPGTPPRTAGQVALLLGRTWSALGESATAQGFFDRAQDLLDRGFGPDSPESAEARFARVQDFARSGEPSDAIDQALALEEALAHIDAEWARHLALRVRLVRAEALEETGSVEAAIALDRALLAAPLLPQLPDAAVVTDVLRHNLAYALLHSNGFTEAEALIRQVLDSETARLGPDHPQTLYTRKVLGQALHRQGRLEEASQWYAEVYARRRERYGDNHPLTLGAGTQLAAAYNTLDRPAEAEPLLRRALDSRIARGEGDTRDALIDRVMLVTTLDKLGQSERALALADEVIAMEHGTPNRDTLAARNARAMLLLKAGRIAESRAGFGELLRLAPDVVGPNFPNWPVFLSNAAAADLAAGDARAAHEKLEPALVLLQANQGPNHPRTREAIERLIDASSRLGLGAEVEALRAQLPPDAP</sequence>
<dbReference type="Pfam" id="PF13374">
    <property type="entry name" value="TPR_10"/>
    <property type="match status" value="1"/>
</dbReference>
<dbReference type="RefSeq" id="WP_337334127.1">
    <property type="nucleotide sequence ID" value="NZ_JBBDHC010000002.1"/>
</dbReference>
<evidence type="ECO:0000256" key="6">
    <source>
        <dbReference type="SAM" id="Phobius"/>
    </source>
</evidence>
<keyword evidence="3 8" id="KW-0418">Kinase</keyword>
<evidence type="ECO:0000256" key="4">
    <source>
        <dbReference type="ARBA" id="ARBA00022840"/>
    </source>
</evidence>
<dbReference type="InterPro" id="IPR017441">
    <property type="entry name" value="Protein_kinase_ATP_BS"/>
</dbReference>
<dbReference type="Proteomes" id="UP001364472">
    <property type="component" value="Unassembled WGS sequence"/>
</dbReference>
<dbReference type="PROSITE" id="PS00107">
    <property type="entry name" value="PROTEIN_KINASE_ATP"/>
    <property type="match status" value="1"/>
</dbReference>
<dbReference type="InterPro" id="IPR008271">
    <property type="entry name" value="Ser/Thr_kinase_AS"/>
</dbReference>
<dbReference type="PANTHER" id="PTHR43289:SF6">
    <property type="entry name" value="SERINE_THREONINE-PROTEIN KINASE NEKL-3"/>
    <property type="match status" value="1"/>
</dbReference>
<feature type="transmembrane region" description="Helical" evidence="6">
    <location>
        <begin position="315"/>
        <end position="337"/>
    </location>
</feature>
<dbReference type="Gene3D" id="1.10.510.10">
    <property type="entry name" value="Transferase(Phosphotransferase) domain 1"/>
    <property type="match status" value="1"/>
</dbReference>
<dbReference type="SUPFAM" id="SSF56112">
    <property type="entry name" value="Protein kinase-like (PK-like)"/>
    <property type="match status" value="1"/>
</dbReference>
<evidence type="ECO:0000256" key="5">
    <source>
        <dbReference type="PROSITE-ProRule" id="PRU10141"/>
    </source>
</evidence>
<keyword evidence="1 8" id="KW-0808">Transferase</keyword>
<evidence type="ECO:0000256" key="2">
    <source>
        <dbReference type="ARBA" id="ARBA00022741"/>
    </source>
</evidence>
<keyword evidence="4 5" id="KW-0067">ATP-binding</keyword>
<keyword evidence="9" id="KW-1185">Reference proteome</keyword>
<evidence type="ECO:0000256" key="3">
    <source>
        <dbReference type="ARBA" id="ARBA00022777"/>
    </source>
</evidence>
<dbReference type="AlphaFoldDB" id="A0AAW9R368"/>
<dbReference type="Pfam" id="PF13424">
    <property type="entry name" value="TPR_12"/>
    <property type="match status" value="1"/>
</dbReference>
<dbReference type="PROSITE" id="PS00108">
    <property type="entry name" value="PROTEIN_KINASE_ST"/>
    <property type="match status" value="1"/>
</dbReference>
<feature type="domain" description="Protein kinase" evidence="7">
    <location>
        <begin position="24"/>
        <end position="296"/>
    </location>
</feature>
<evidence type="ECO:0000256" key="1">
    <source>
        <dbReference type="ARBA" id="ARBA00022679"/>
    </source>
</evidence>
<dbReference type="Pfam" id="PF00069">
    <property type="entry name" value="Pkinase"/>
    <property type="match status" value="1"/>
</dbReference>
<dbReference type="InterPro" id="IPR000719">
    <property type="entry name" value="Prot_kinase_dom"/>
</dbReference>
<keyword evidence="6" id="KW-1133">Transmembrane helix</keyword>
<comment type="caution">
    <text evidence="8">The sequence shown here is derived from an EMBL/GenBank/DDBJ whole genome shotgun (WGS) entry which is preliminary data.</text>
</comment>
<evidence type="ECO:0000313" key="9">
    <source>
        <dbReference type="Proteomes" id="UP001364472"/>
    </source>
</evidence>
<dbReference type="Pfam" id="PF13432">
    <property type="entry name" value="TPR_16"/>
    <property type="match status" value="2"/>
</dbReference>
<keyword evidence="6" id="KW-0472">Membrane</keyword>
<dbReference type="EMBL" id="JBBDHC010000002">
    <property type="protein sequence ID" value="MEJ1248409.1"/>
    <property type="molecule type" value="Genomic_DNA"/>
</dbReference>
<gene>
    <name evidence="8" type="ORF">WB794_01775</name>
</gene>
<dbReference type="PANTHER" id="PTHR43289">
    <property type="entry name" value="MITOGEN-ACTIVATED PROTEIN KINASE KINASE KINASE 20-RELATED"/>
    <property type="match status" value="1"/>
</dbReference>
<feature type="binding site" evidence="5">
    <location>
        <position position="53"/>
    </location>
    <ligand>
        <name>ATP</name>
        <dbReference type="ChEBI" id="CHEBI:30616"/>
    </ligand>
</feature>
<dbReference type="SMART" id="SM00220">
    <property type="entry name" value="S_TKc"/>
    <property type="match status" value="1"/>
</dbReference>
<dbReference type="PROSITE" id="PS50011">
    <property type="entry name" value="PROTEIN_KINASE_DOM"/>
    <property type="match status" value="1"/>
</dbReference>
<protein>
    <submittedName>
        <fullName evidence="8">Serine/threonine-protein kinase</fullName>
        <ecNumber evidence="8">2.7.11.1</ecNumber>
    </submittedName>
</protein>
<keyword evidence="6" id="KW-0812">Transmembrane</keyword>
<reference evidence="8 9" key="1">
    <citation type="journal article" date="2016" name="Antonie Van Leeuwenhoek">
        <title>Denitratimonas tolerans gen. nov., sp. nov., a denitrifying bacterium isolated from a bioreactor for tannery wastewater treatment.</title>
        <authorList>
            <person name="Han S.I."/>
            <person name="Kim J.O."/>
            <person name="Lee Y.R."/>
            <person name="Ekpeghere K.I."/>
            <person name="Koh S.C."/>
            <person name="Whang K.S."/>
        </authorList>
    </citation>
    <scope>NUCLEOTIDE SEQUENCE [LARGE SCALE GENOMIC DNA]</scope>
    <source>
        <strain evidence="8 9">KACC 17565</strain>
    </source>
</reference>
<dbReference type="SUPFAM" id="SSF48452">
    <property type="entry name" value="TPR-like"/>
    <property type="match status" value="3"/>
</dbReference>
<evidence type="ECO:0000259" key="7">
    <source>
        <dbReference type="PROSITE" id="PS50011"/>
    </source>
</evidence>
<organism evidence="8 9">
    <name type="scientific">Denitratimonas tolerans</name>
    <dbReference type="NCBI Taxonomy" id="1338420"/>
    <lineage>
        <taxon>Bacteria</taxon>
        <taxon>Pseudomonadati</taxon>
        <taxon>Pseudomonadota</taxon>
        <taxon>Gammaproteobacteria</taxon>
        <taxon>Lysobacterales</taxon>
        <taxon>Lysobacteraceae</taxon>
        <taxon>Denitratimonas</taxon>
    </lineage>
</organism>
<dbReference type="InterPro" id="IPR011990">
    <property type="entry name" value="TPR-like_helical_dom_sf"/>
</dbReference>
<evidence type="ECO:0000313" key="8">
    <source>
        <dbReference type="EMBL" id="MEJ1248409.1"/>
    </source>
</evidence>
<dbReference type="Gene3D" id="1.25.40.10">
    <property type="entry name" value="Tetratricopeptide repeat domain"/>
    <property type="match status" value="2"/>
</dbReference>